<dbReference type="FunFam" id="3.40.50.300:FF:003771">
    <property type="entry name" value="Uncharacterized protein"/>
    <property type="match status" value="1"/>
</dbReference>
<dbReference type="HOGENOM" id="CLU_007265_4_2_1"/>
<dbReference type="OMA" id="DAYFHRS"/>
<evidence type="ECO:0000259" key="2">
    <source>
        <dbReference type="PROSITE" id="PS51722"/>
    </source>
</evidence>
<dbReference type="InterPro" id="IPR005225">
    <property type="entry name" value="Small_GTP-bd"/>
</dbReference>
<dbReference type="GO" id="GO:0005525">
    <property type="term" value="F:GTP binding"/>
    <property type="evidence" value="ECO:0007669"/>
    <property type="project" value="InterPro"/>
</dbReference>
<dbReference type="PANTHER" id="PTHR43721:SF22">
    <property type="entry name" value="ELONGATION FACTOR TU, MITOCHONDRIAL"/>
    <property type="match status" value="1"/>
</dbReference>
<evidence type="ECO:0000313" key="4">
    <source>
        <dbReference type="Proteomes" id="UP000000305"/>
    </source>
</evidence>
<dbReference type="PROSITE" id="PS00301">
    <property type="entry name" value="G_TR_1"/>
    <property type="match status" value="1"/>
</dbReference>
<dbReference type="NCBIfam" id="TIGR00231">
    <property type="entry name" value="small_GTP"/>
    <property type="match status" value="1"/>
</dbReference>
<sequence length="131" mass="14399">VGTIGHIDHGKTTLTSAITKYLAAKQKAKYIEYGKIDKAPEEKARGITINTATLEYETDTRHYAHVDCPGHIDYVKNMITGAAKMDAGILVVSAVDGPMPQTKEHVLLCRQIGVGNILIFLNKMDMIKETE</sequence>
<dbReference type="Gene3D" id="3.40.50.300">
    <property type="entry name" value="P-loop containing nucleotide triphosphate hydrolases"/>
    <property type="match status" value="1"/>
</dbReference>
<name>E9I426_DAPPU</name>
<dbReference type="InParanoid" id="E9I426"/>
<dbReference type="EMBL" id="GL734872">
    <property type="protein sequence ID" value="EFX61255.1"/>
    <property type="molecule type" value="Genomic_DNA"/>
</dbReference>
<keyword evidence="4" id="KW-1185">Reference proteome</keyword>
<dbReference type="eggNOG" id="KOG0460">
    <property type="taxonomic scope" value="Eukaryota"/>
</dbReference>
<feature type="non-terminal residue" evidence="3">
    <location>
        <position position="131"/>
    </location>
</feature>
<organism evidence="3 4">
    <name type="scientific">Daphnia pulex</name>
    <name type="common">Water flea</name>
    <dbReference type="NCBI Taxonomy" id="6669"/>
    <lineage>
        <taxon>Eukaryota</taxon>
        <taxon>Metazoa</taxon>
        <taxon>Ecdysozoa</taxon>
        <taxon>Arthropoda</taxon>
        <taxon>Crustacea</taxon>
        <taxon>Branchiopoda</taxon>
        <taxon>Diplostraca</taxon>
        <taxon>Cladocera</taxon>
        <taxon>Anomopoda</taxon>
        <taxon>Daphniidae</taxon>
        <taxon>Daphnia</taxon>
    </lineage>
</organism>
<dbReference type="AlphaFoldDB" id="E9I426"/>
<dbReference type="InterPro" id="IPR000795">
    <property type="entry name" value="T_Tr_GTP-bd_dom"/>
</dbReference>
<feature type="domain" description="Tr-type G" evidence="2">
    <location>
        <begin position="1"/>
        <end position="131"/>
    </location>
</feature>
<evidence type="ECO:0000256" key="1">
    <source>
        <dbReference type="ARBA" id="ARBA00011986"/>
    </source>
</evidence>
<dbReference type="OrthoDB" id="2067at2759"/>
<dbReference type="SUPFAM" id="SSF52540">
    <property type="entry name" value="P-loop containing nucleoside triphosphate hydrolases"/>
    <property type="match status" value="1"/>
</dbReference>
<evidence type="ECO:0000313" key="3">
    <source>
        <dbReference type="EMBL" id="EFX61255.1"/>
    </source>
</evidence>
<dbReference type="PhylomeDB" id="E9I426"/>
<dbReference type="PANTHER" id="PTHR43721">
    <property type="entry name" value="ELONGATION FACTOR TU-RELATED"/>
    <property type="match status" value="1"/>
</dbReference>
<dbReference type="GO" id="GO:0003924">
    <property type="term" value="F:GTPase activity"/>
    <property type="evidence" value="ECO:0007669"/>
    <property type="project" value="InterPro"/>
</dbReference>
<dbReference type="STRING" id="6669.E9I426"/>
<gene>
    <name evidence="3" type="ORF">DAPPUDRAFT_37287</name>
</gene>
<proteinExistence type="predicted"/>
<accession>E9I426</accession>
<dbReference type="EC" id="3.6.5.3" evidence="1"/>
<reference evidence="3 4" key="1">
    <citation type="journal article" date="2011" name="Science">
        <title>The ecoresponsive genome of Daphnia pulex.</title>
        <authorList>
            <person name="Colbourne J.K."/>
            <person name="Pfrender M.E."/>
            <person name="Gilbert D."/>
            <person name="Thomas W.K."/>
            <person name="Tucker A."/>
            <person name="Oakley T.H."/>
            <person name="Tokishita S."/>
            <person name="Aerts A."/>
            <person name="Arnold G.J."/>
            <person name="Basu M.K."/>
            <person name="Bauer D.J."/>
            <person name="Caceres C.E."/>
            <person name="Carmel L."/>
            <person name="Casola C."/>
            <person name="Choi J.H."/>
            <person name="Detter J.C."/>
            <person name="Dong Q."/>
            <person name="Dusheyko S."/>
            <person name="Eads B.D."/>
            <person name="Frohlich T."/>
            <person name="Geiler-Samerotte K.A."/>
            <person name="Gerlach D."/>
            <person name="Hatcher P."/>
            <person name="Jogdeo S."/>
            <person name="Krijgsveld J."/>
            <person name="Kriventseva E.V."/>
            <person name="Kultz D."/>
            <person name="Laforsch C."/>
            <person name="Lindquist E."/>
            <person name="Lopez J."/>
            <person name="Manak J.R."/>
            <person name="Muller J."/>
            <person name="Pangilinan J."/>
            <person name="Patwardhan R.P."/>
            <person name="Pitluck S."/>
            <person name="Pritham E.J."/>
            <person name="Rechtsteiner A."/>
            <person name="Rho M."/>
            <person name="Rogozin I.B."/>
            <person name="Sakarya O."/>
            <person name="Salamov A."/>
            <person name="Schaack S."/>
            <person name="Shapiro H."/>
            <person name="Shiga Y."/>
            <person name="Skalitzky C."/>
            <person name="Smith Z."/>
            <person name="Souvorov A."/>
            <person name="Sung W."/>
            <person name="Tang Z."/>
            <person name="Tsuchiya D."/>
            <person name="Tu H."/>
            <person name="Vos H."/>
            <person name="Wang M."/>
            <person name="Wolf Y.I."/>
            <person name="Yamagata H."/>
            <person name="Yamada T."/>
            <person name="Ye Y."/>
            <person name="Shaw J.R."/>
            <person name="Andrews J."/>
            <person name="Crease T.J."/>
            <person name="Tang H."/>
            <person name="Lucas S.M."/>
            <person name="Robertson H.M."/>
            <person name="Bork P."/>
            <person name="Koonin E.V."/>
            <person name="Zdobnov E.M."/>
            <person name="Grigoriev I.V."/>
            <person name="Lynch M."/>
            <person name="Boore J.L."/>
        </authorList>
    </citation>
    <scope>NUCLEOTIDE SEQUENCE [LARGE SCALE GENOMIC DNA]</scope>
</reference>
<dbReference type="InterPro" id="IPR050055">
    <property type="entry name" value="EF-Tu_GTPase"/>
</dbReference>
<protein>
    <recommendedName>
        <fullName evidence="1">protein-synthesizing GTPase</fullName>
        <ecNumber evidence="1">3.6.5.3</ecNumber>
    </recommendedName>
</protein>
<dbReference type="Pfam" id="PF00009">
    <property type="entry name" value="GTP_EFTU"/>
    <property type="match status" value="1"/>
</dbReference>
<dbReference type="PRINTS" id="PR00315">
    <property type="entry name" value="ELONGATNFCT"/>
</dbReference>
<dbReference type="Proteomes" id="UP000000305">
    <property type="component" value="Unassembled WGS sequence"/>
</dbReference>
<feature type="non-terminal residue" evidence="3">
    <location>
        <position position="1"/>
    </location>
</feature>
<dbReference type="InterPro" id="IPR027417">
    <property type="entry name" value="P-loop_NTPase"/>
</dbReference>
<dbReference type="PROSITE" id="PS51722">
    <property type="entry name" value="G_TR_2"/>
    <property type="match status" value="1"/>
</dbReference>
<dbReference type="InterPro" id="IPR031157">
    <property type="entry name" value="G_TR_CS"/>
</dbReference>
<dbReference type="KEGG" id="dpx:DAPPUDRAFT_37287"/>